<evidence type="ECO:0000313" key="2">
    <source>
        <dbReference type="Proteomes" id="UP001144978"/>
    </source>
</evidence>
<reference evidence="1" key="1">
    <citation type="submission" date="2022-08" db="EMBL/GenBank/DDBJ databases">
        <title>Genome Sequence of Pycnoporus sanguineus.</title>
        <authorList>
            <person name="Buettner E."/>
        </authorList>
    </citation>
    <scope>NUCLEOTIDE SEQUENCE</scope>
    <source>
        <strain evidence="1">CG-C14</strain>
    </source>
</reference>
<keyword evidence="2" id="KW-1185">Reference proteome</keyword>
<accession>A0ACC1NB26</accession>
<proteinExistence type="predicted"/>
<evidence type="ECO:0000313" key="1">
    <source>
        <dbReference type="EMBL" id="KAJ2975654.1"/>
    </source>
</evidence>
<comment type="caution">
    <text evidence="1">The sequence shown here is derived from an EMBL/GenBank/DDBJ whole genome shotgun (WGS) entry which is preliminary data.</text>
</comment>
<gene>
    <name evidence="1" type="ORF">NUW54_g11696</name>
</gene>
<dbReference type="EMBL" id="JANSHE010004670">
    <property type="protein sequence ID" value="KAJ2975654.1"/>
    <property type="molecule type" value="Genomic_DNA"/>
</dbReference>
<protein>
    <submittedName>
        <fullName evidence="1">Uncharacterized protein</fullName>
    </submittedName>
</protein>
<dbReference type="Proteomes" id="UP001144978">
    <property type="component" value="Unassembled WGS sequence"/>
</dbReference>
<name>A0ACC1NB26_9APHY</name>
<sequence>MRLIGGAGLEVIAKFAESILDWYDRGGVCSKAKTKMKAERKQMQERRRSRPNFQPQGMADRHRCIDAPPQGHPGAEDKAYVCATYNIRPATAEGSSAAEGIRPQDEERTKGRKRRVGRSGSE</sequence>
<organism evidence="1 2">
    <name type="scientific">Trametes sanguinea</name>
    <dbReference type="NCBI Taxonomy" id="158606"/>
    <lineage>
        <taxon>Eukaryota</taxon>
        <taxon>Fungi</taxon>
        <taxon>Dikarya</taxon>
        <taxon>Basidiomycota</taxon>
        <taxon>Agaricomycotina</taxon>
        <taxon>Agaricomycetes</taxon>
        <taxon>Polyporales</taxon>
        <taxon>Polyporaceae</taxon>
        <taxon>Trametes</taxon>
    </lineage>
</organism>